<accession>F2Q345</accession>
<feature type="region of interest" description="Disordered" evidence="1">
    <location>
        <begin position="29"/>
        <end position="48"/>
    </location>
</feature>
<name>F2Q345_TRIEC</name>
<dbReference type="PANTHER" id="PTHR41729">
    <property type="entry name" value="GLUTAMYL-TRNA SYNTHETASE"/>
    <property type="match status" value="1"/>
</dbReference>
<evidence type="ECO:0000313" key="3">
    <source>
        <dbReference type="Proteomes" id="UP000009169"/>
    </source>
</evidence>
<dbReference type="EMBL" id="DS995782">
    <property type="protein sequence ID" value="EGE08563.1"/>
    <property type="molecule type" value="Genomic_DNA"/>
</dbReference>
<dbReference type="Proteomes" id="UP000009169">
    <property type="component" value="Unassembled WGS sequence"/>
</dbReference>
<keyword evidence="3" id="KW-1185">Reference proteome</keyword>
<dbReference type="OrthoDB" id="417697at2759"/>
<dbReference type="AlphaFoldDB" id="F2Q345"/>
<dbReference type="InterPro" id="IPR025255">
    <property type="entry name" value="DUF4202"/>
</dbReference>
<organism evidence="2 3">
    <name type="scientific">Trichophyton equinum (strain ATCC MYA-4606 / CBS 127.97)</name>
    <name type="common">Horse ringworm fungus</name>
    <dbReference type="NCBI Taxonomy" id="559882"/>
    <lineage>
        <taxon>Eukaryota</taxon>
        <taxon>Fungi</taxon>
        <taxon>Dikarya</taxon>
        <taxon>Ascomycota</taxon>
        <taxon>Pezizomycotina</taxon>
        <taxon>Eurotiomycetes</taxon>
        <taxon>Eurotiomycetidae</taxon>
        <taxon>Onygenales</taxon>
        <taxon>Arthrodermataceae</taxon>
        <taxon>Trichophyton</taxon>
    </lineage>
</organism>
<protein>
    <submittedName>
        <fullName evidence="2">Glutamyl-tRNA synthetase</fullName>
    </submittedName>
</protein>
<dbReference type="HOGENOM" id="CLU_085403_0_0_1"/>
<dbReference type="PANTHER" id="PTHR41729:SF1">
    <property type="entry name" value="GLUTAMYL-TRNA SYNTHETASE"/>
    <property type="match status" value="1"/>
</dbReference>
<evidence type="ECO:0000313" key="2">
    <source>
        <dbReference type="EMBL" id="EGE08563.1"/>
    </source>
</evidence>
<sequence>MKKGTPKFAVFALGENGQIRSALREIDDVHSKEPKAGQEQNWTPGEDEQIPDELHYANRMTEYLLQHDSNPSELLRLAVRAQHLQRWEVPRADYPMNRMGYLSWRTAQKKRQATHAEEICLSCGYSTEEAARVGALVRKEDMKRDAECQVLEDVACLVFLADQFEKFEQEHGEDREKIVNILRKTWAKMSERGHELALQIKMSDQAKGLVAEALET</sequence>
<reference evidence="3" key="1">
    <citation type="journal article" date="2012" name="MBio">
        <title>Comparative genome analysis of Trichophyton rubrum and related dermatophytes reveals candidate genes involved in infection.</title>
        <authorList>
            <person name="Martinez D.A."/>
            <person name="Oliver B.G."/>
            <person name="Graeser Y."/>
            <person name="Goldberg J.M."/>
            <person name="Li W."/>
            <person name="Martinez-Rossi N.M."/>
            <person name="Monod M."/>
            <person name="Shelest E."/>
            <person name="Barton R.C."/>
            <person name="Birch E."/>
            <person name="Brakhage A.A."/>
            <person name="Chen Z."/>
            <person name="Gurr S.J."/>
            <person name="Heiman D."/>
            <person name="Heitman J."/>
            <person name="Kosti I."/>
            <person name="Rossi A."/>
            <person name="Saif S."/>
            <person name="Samalova M."/>
            <person name="Saunders C.W."/>
            <person name="Shea T."/>
            <person name="Summerbell R.C."/>
            <person name="Xu J."/>
            <person name="Young S."/>
            <person name="Zeng Q."/>
            <person name="Birren B.W."/>
            <person name="Cuomo C.A."/>
            <person name="White T.C."/>
        </authorList>
    </citation>
    <scope>NUCLEOTIDE SEQUENCE [LARGE SCALE GENOMIC DNA]</scope>
    <source>
        <strain evidence="3">ATCC MYA-4606 / CBS 127.97</strain>
    </source>
</reference>
<evidence type="ECO:0000256" key="1">
    <source>
        <dbReference type="SAM" id="MobiDB-lite"/>
    </source>
</evidence>
<dbReference type="GO" id="GO:0004812">
    <property type="term" value="F:aminoacyl-tRNA ligase activity"/>
    <property type="evidence" value="ECO:0007669"/>
    <property type="project" value="UniProtKB-KW"/>
</dbReference>
<gene>
    <name evidence="2" type="ORF">TEQG_07580</name>
</gene>
<dbReference type="Pfam" id="PF13875">
    <property type="entry name" value="DUF4202"/>
    <property type="match status" value="1"/>
</dbReference>
<dbReference type="eggNOG" id="ENOG502S0KS">
    <property type="taxonomic scope" value="Eukaryota"/>
</dbReference>
<dbReference type="VEuPathDB" id="FungiDB:TEQG_07580"/>
<proteinExistence type="predicted"/>